<keyword evidence="1" id="KW-1133">Transmembrane helix</keyword>
<dbReference type="Proteomes" id="UP000267096">
    <property type="component" value="Unassembled WGS sequence"/>
</dbReference>
<protein>
    <submittedName>
        <fullName evidence="4">Two-component sensor histidine kinase</fullName>
    </submittedName>
</protein>
<accession>A0A0M3KBD4</accession>
<reference evidence="4" key="1">
    <citation type="submission" date="2017-02" db="UniProtKB">
        <authorList>
            <consortium name="WormBaseParasite"/>
        </authorList>
    </citation>
    <scope>IDENTIFICATION</scope>
</reference>
<dbReference type="EMBL" id="UYRR01034439">
    <property type="protein sequence ID" value="VDK61042.1"/>
    <property type="molecule type" value="Genomic_DNA"/>
</dbReference>
<dbReference type="Gene3D" id="1.10.287.70">
    <property type="match status" value="1"/>
</dbReference>
<keyword evidence="3" id="KW-1185">Reference proteome</keyword>
<evidence type="ECO:0000313" key="2">
    <source>
        <dbReference type="EMBL" id="VDK61042.1"/>
    </source>
</evidence>
<reference evidence="2 3" key="2">
    <citation type="submission" date="2018-11" db="EMBL/GenBank/DDBJ databases">
        <authorList>
            <consortium name="Pathogen Informatics"/>
        </authorList>
    </citation>
    <scope>NUCLEOTIDE SEQUENCE [LARGE SCALE GENOMIC DNA]</scope>
</reference>
<evidence type="ECO:0000313" key="4">
    <source>
        <dbReference type="WBParaSite" id="ASIM_0001828101-mRNA-1"/>
    </source>
</evidence>
<feature type="transmembrane region" description="Helical" evidence="1">
    <location>
        <begin position="31"/>
        <end position="48"/>
    </location>
</feature>
<name>A0A0M3KBD4_ANISI</name>
<evidence type="ECO:0000313" key="3">
    <source>
        <dbReference type="Proteomes" id="UP000267096"/>
    </source>
</evidence>
<gene>
    <name evidence="2" type="ORF">ASIM_LOCUS17682</name>
</gene>
<evidence type="ECO:0000256" key="1">
    <source>
        <dbReference type="SAM" id="Phobius"/>
    </source>
</evidence>
<dbReference type="AlphaFoldDB" id="A0A0M3KBD4"/>
<keyword evidence="1" id="KW-0472">Membrane</keyword>
<proteinExistence type="predicted"/>
<keyword evidence="1" id="KW-0812">Transmembrane</keyword>
<sequence length="102" mass="11745">MVPSESPQTTDNTRLTKQKCVRFLKIALPHLGLYLFLFFYLLGGAWTFSRIESSPDHLHQLEKLERVRNVYREIAIAATESCPVSSELDPDFRSQIFNSLSK</sequence>
<dbReference type="WBParaSite" id="ASIM_0001828101-mRNA-1">
    <property type="protein sequence ID" value="ASIM_0001828101-mRNA-1"/>
    <property type="gene ID" value="ASIM_0001828101"/>
</dbReference>
<organism evidence="4">
    <name type="scientific">Anisakis simplex</name>
    <name type="common">Herring worm</name>
    <dbReference type="NCBI Taxonomy" id="6269"/>
    <lineage>
        <taxon>Eukaryota</taxon>
        <taxon>Metazoa</taxon>
        <taxon>Ecdysozoa</taxon>
        <taxon>Nematoda</taxon>
        <taxon>Chromadorea</taxon>
        <taxon>Rhabditida</taxon>
        <taxon>Spirurina</taxon>
        <taxon>Ascaridomorpha</taxon>
        <taxon>Ascaridoidea</taxon>
        <taxon>Anisakidae</taxon>
        <taxon>Anisakis</taxon>
        <taxon>Anisakis simplex complex</taxon>
    </lineage>
</organism>